<dbReference type="InterPro" id="IPR050570">
    <property type="entry name" value="Cell_wall_metabolism_enzyme"/>
</dbReference>
<sequence length="305" mass="31772">MRIMAAFALGLSSLVVGGGTVQATAAPAFQLPFTCGESWRGTTSSSAHGSKWEIDFNRGNSPDADLGSAVLASAAGRVVTSAHQGNSNGFGNLVKIEHAGGLASYYAHLNARFVKAGDTVARGQRIGTVGKTTMASRKGMPAHLHYEVRAKTGTWPNNIKPAVFNGVRFGYPTQTLTSKNCGGGGESKPQPGPKPGGNPYSPERVCGSGYKRIDSAPLGKAATVFLLYNSANGHNCVTTVKNTGTGGKSAVSAYLEVKGKRRTTDSGNFQYYAGPVRAYAKGVCVKWGGSAGATRYNSPFEHCRG</sequence>
<evidence type="ECO:0000256" key="1">
    <source>
        <dbReference type="SAM" id="MobiDB-lite"/>
    </source>
</evidence>
<evidence type="ECO:0000313" key="4">
    <source>
        <dbReference type="EMBL" id="GII95420.1"/>
    </source>
</evidence>
<dbReference type="InterPro" id="IPR011055">
    <property type="entry name" value="Dup_hybrid_motif"/>
</dbReference>
<dbReference type="AlphaFoldDB" id="A0A919RM83"/>
<protein>
    <submittedName>
        <fullName evidence="4">Peptidase M23</fullName>
    </submittedName>
</protein>
<dbReference type="Pfam" id="PF01551">
    <property type="entry name" value="Peptidase_M23"/>
    <property type="match status" value="1"/>
</dbReference>
<feature type="signal peptide" evidence="2">
    <location>
        <begin position="1"/>
        <end position="25"/>
    </location>
</feature>
<dbReference type="PANTHER" id="PTHR21666:SF270">
    <property type="entry name" value="MUREIN HYDROLASE ACTIVATOR ENVC"/>
    <property type="match status" value="1"/>
</dbReference>
<dbReference type="Gene3D" id="2.70.70.10">
    <property type="entry name" value="Glucose Permease (Domain IIA)"/>
    <property type="match status" value="1"/>
</dbReference>
<keyword evidence="5" id="KW-1185">Reference proteome</keyword>
<dbReference type="GO" id="GO:0004222">
    <property type="term" value="F:metalloendopeptidase activity"/>
    <property type="evidence" value="ECO:0007669"/>
    <property type="project" value="TreeGrafter"/>
</dbReference>
<dbReference type="InterPro" id="IPR016047">
    <property type="entry name" value="M23ase_b-sheet_dom"/>
</dbReference>
<gene>
    <name evidence="4" type="ORF">Ssi02_56510</name>
</gene>
<evidence type="ECO:0000259" key="3">
    <source>
        <dbReference type="Pfam" id="PF01551"/>
    </source>
</evidence>
<dbReference type="Proteomes" id="UP000606172">
    <property type="component" value="Unassembled WGS sequence"/>
</dbReference>
<evidence type="ECO:0000313" key="5">
    <source>
        <dbReference type="Proteomes" id="UP000606172"/>
    </source>
</evidence>
<dbReference type="RefSeq" id="WP_204030490.1">
    <property type="nucleotide sequence ID" value="NZ_JBHLZQ010000015.1"/>
</dbReference>
<name>A0A919RM83_9ACTN</name>
<dbReference type="PANTHER" id="PTHR21666">
    <property type="entry name" value="PEPTIDASE-RELATED"/>
    <property type="match status" value="1"/>
</dbReference>
<feature type="region of interest" description="Disordered" evidence="1">
    <location>
        <begin position="177"/>
        <end position="204"/>
    </location>
</feature>
<proteinExistence type="predicted"/>
<keyword evidence="2" id="KW-0732">Signal</keyword>
<organism evidence="4 5">
    <name type="scientific">Sinosporangium siamense</name>
    <dbReference type="NCBI Taxonomy" id="1367973"/>
    <lineage>
        <taxon>Bacteria</taxon>
        <taxon>Bacillati</taxon>
        <taxon>Actinomycetota</taxon>
        <taxon>Actinomycetes</taxon>
        <taxon>Streptosporangiales</taxon>
        <taxon>Streptosporangiaceae</taxon>
        <taxon>Sinosporangium</taxon>
    </lineage>
</organism>
<reference evidence="4" key="1">
    <citation type="submission" date="2021-01" db="EMBL/GenBank/DDBJ databases">
        <title>Whole genome shotgun sequence of Sinosporangium siamense NBRC 109515.</title>
        <authorList>
            <person name="Komaki H."/>
            <person name="Tamura T."/>
        </authorList>
    </citation>
    <scope>NUCLEOTIDE SEQUENCE</scope>
    <source>
        <strain evidence="4">NBRC 109515</strain>
    </source>
</reference>
<dbReference type="EMBL" id="BOOW01000036">
    <property type="protein sequence ID" value="GII95420.1"/>
    <property type="molecule type" value="Genomic_DNA"/>
</dbReference>
<comment type="caution">
    <text evidence="4">The sequence shown here is derived from an EMBL/GenBank/DDBJ whole genome shotgun (WGS) entry which is preliminary data.</text>
</comment>
<dbReference type="SUPFAM" id="SSF51261">
    <property type="entry name" value="Duplicated hybrid motif"/>
    <property type="match status" value="1"/>
</dbReference>
<dbReference type="CDD" id="cd12797">
    <property type="entry name" value="M23_peptidase"/>
    <property type="match status" value="1"/>
</dbReference>
<feature type="chain" id="PRO_5036927889" evidence="2">
    <location>
        <begin position="26"/>
        <end position="305"/>
    </location>
</feature>
<feature type="domain" description="M23ase beta-sheet core" evidence="3">
    <location>
        <begin position="58"/>
        <end position="151"/>
    </location>
</feature>
<evidence type="ECO:0000256" key="2">
    <source>
        <dbReference type="SAM" id="SignalP"/>
    </source>
</evidence>
<accession>A0A919RM83</accession>